<evidence type="ECO:0000259" key="1">
    <source>
        <dbReference type="PROSITE" id="PS50887"/>
    </source>
</evidence>
<dbReference type="EMBL" id="JBEQCT010000002">
    <property type="protein sequence ID" value="MFM2484580.1"/>
    <property type="molecule type" value="Genomic_DNA"/>
</dbReference>
<evidence type="ECO:0000313" key="3">
    <source>
        <dbReference type="Proteomes" id="UP001629953"/>
    </source>
</evidence>
<dbReference type="Pfam" id="PF08447">
    <property type="entry name" value="PAS_3"/>
    <property type="match status" value="1"/>
</dbReference>
<dbReference type="InterPro" id="IPR043128">
    <property type="entry name" value="Rev_trsase/Diguanyl_cyclase"/>
</dbReference>
<dbReference type="Pfam" id="PF00990">
    <property type="entry name" value="GGDEF"/>
    <property type="match status" value="1"/>
</dbReference>
<keyword evidence="3" id="KW-1185">Reference proteome</keyword>
<gene>
    <name evidence="2" type="ORF">ABUE30_05790</name>
</gene>
<dbReference type="NCBIfam" id="TIGR00254">
    <property type="entry name" value="GGDEF"/>
    <property type="match status" value="1"/>
</dbReference>
<dbReference type="SUPFAM" id="SSF55785">
    <property type="entry name" value="PYP-like sensor domain (PAS domain)"/>
    <property type="match status" value="1"/>
</dbReference>
<evidence type="ECO:0000313" key="2">
    <source>
        <dbReference type="EMBL" id="MFM2484580.1"/>
    </source>
</evidence>
<dbReference type="RefSeq" id="WP_408622765.1">
    <property type="nucleotide sequence ID" value="NZ_JBEQCT010000002.1"/>
</dbReference>
<feature type="domain" description="GGDEF" evidence="1">
    <location>
        <begin position="186"/>
        <end position="319"/>
    </location>
</feature>
<dbReference type="GO" id="GO:0052621">
    <property type="term" value="F:diguanylate cyclase activity"/>
    <property type="evidence" value="ECO:0007669"/>
    <property type="project" value="UniProtKB-EC"/>
</dbReference>
<dbReference type="SMART" id="SM00267">
    <property type="entry name" value="GGDEF"/>
    <property type="match status" value="1"/>
</dbReference>
<dbReference type="InterPro" id="IPR000160">
    <property type="entry name" value="GGDEF_dom"/>
</dbReference>
<dbReference type="InterPro" id="IPR013655">
    <property type="entry name" value="PAS_fold_3"/>
</dbReference>
<dbReference type="InterPro" id="IPR052155">
    <property type="entry name" value="Biofilm_reg_signaling"/>
</dbReference>
<dbReference type="InterPro" id="IPR035965">
    <property type="entry name" value="PAS-like_dom_sf"/>
</dbReference>
<proteinExistence type="predicted"/>
<sequence>MKWISSTTVSQTDEKLGIVHPTSENSRFLAVLEGCRSTYWEYHLHTQKLHYLYSIWEQTTSQFISYQTSEDFQALQANIHPSDRASFYAQLNLHIEKVNPVFECTFRYLTAKNRRWRWFRCRGHITHYQDNEPAVIAGIFRDVTREKYRQQKLRQMAKRDPLTGLPNRAALKEDFDQHRPDEHQSVSMAIFYLDLDGFKEVNDKINHRAGDVLLCDLANQLNCFTRLHEKVYRIGGDEFVLFVPRFSNIQEITHLAERITHTFANNKLTISGYSIQVGISIGIATYRTSDTLDSILERADARMYEVKNNGKNGYKLGHSLNE</sequence>
<dbReference type="InterPro" id="IPR029787">
    <property type="entry name" value="Nucleotide_cyclase"/>
</dbReference>
<name>A0ABW9G4H9_9GAMM</name>
<comment type="caution">
    <text evidence="2">The sequence shown here is derived from an EMBL/GenBank/DDBJ whole genome shotgun (WGS) entry which is preliminary data.</text>
</comment>
<accession>A0ABW9G4H9</accession>
<dbReference type="Gene3D" id="3.30.70.270">
    <property type="match status" value="1"/>
</dbReference>
<dbReference type="PROSITE" id="PS50887">
    <property type="entry name" value="GGDEF"/>
    <property type="match status" value="1"/>
</dbReference>
<dbReference type="SUPFAM" id="SSF55073">
    <property type="entry name" value="Nucleotide cyclase"/>
    <property type="match status" value="1"/>
</dbReference>
<dbReference type="Gene3D" id="3.30.450.20">
    <property type="entry name" value="PAS domain"/>
    <property type="match status" value="1"/>
</dbReference>
<keyword evidence="2" id="KW-0808">Transferase</keyword>
<dbReference type="CDD" id="cd01949">
    <property type="entry name" value="GGDEF"/>
    <property type="match status" value="1"/>
</dbReference>
<dbReference type="Proteomes" id="UP001629953">
    <property type="component" value="Unassembled WGS sequence"/>
</dbReference>
<organism evidence="2 3">
    <name type="scientific">Celerinatantimonas yamalensis</name>
    <dbReference type="NCBI Taxonomy" id="559956"/>
    <lineage>
        <taxon>Bacteria</taxon>
        <taxon>Pseudomonadati</taxon>
        <taxon>Pseudomonadota</taxon>
        <taxon>Gammaproteobacteria</taxon>
        <taxon>Celerinatantimonadaceae</taxon>
        <taxon>Celerinatantimonas</taxon>
    </lineage>
</organism>
<dbReference type="PANTHER" id="PTHR44757:SF2">
    <property type="entry name" value="BIOFILM ARCHITECTURE MAINTENANCE PROTEIN MBAA"/>
    <property type="match status" value="1"/>
</dbReference>
<reference evidence="2 3" key="1">
    <citation type="journal article" date="2013" name="Int. J. Syst. Evol. Microbiol.">
        <title>Celerinatantimonas yamalensis sp. nov., a cold-adapted diazotrophic bacterium from a cold permafrost brine.</title>
        <authorList>
            <person name="Shcherbakova V."/>
            <person name="Chuvilskaya N."/>
            <person name="Rivkina E."/>
            <person name="Demidov N."/>
            <person name="Uchaeva V."/>
            <person name="Suetin S."/>
            <person name="Suzina N."/>
            <person name="Gilichinsky D."/>
        </authorList>
    </citation>
    <scope>NUCLEOTIDE SEQUENCE [LARGE SCALE GENOMIC DNA]</scope>
    <source>
        <strain evidence="2 3">C7</strain>
    </source>
</reference>
<dbReference type="EC" id="2.7.7.65" evidence="2"/>
<protein>
    <submittedName>
        <fullName evidence="2">Sensor domain-containing diguanylate cyclase</fullName>
        <ecNumber evidence="2">2.7.7.65</ecNumber>
    </submittedName>
</protein>
<dbReference type="PANTHER" id="PTHR44757">
    <property type="entry name" value="DIGUANYLATE CYCLASE DGCP"/>
    <property type="match status" value="1"/>
</dbReference>
<keyword evidence="2" id="KW-0548">Nucleotidyltransferase</keyword>